<proteinExistence type="predicted"/>
<comment type="caution">
    <text evidence="1">The sequence shown here is derived from an EMBL/GenBank/DDBJ whole genome shotgun (WGS) entry which is preliminary data.</text>
</comment>
<keyword evidence="2" id="KW-1185">Reference proteome</keyword>
<name>A0ACC0E2W9_9BASI</name>
<protein>
    <submittedName>
        <fullName evidence="1">Uncharacterized protein</fullName>
    </submittedName>
</protein>
<evidence type="ECO:0000313" key="2">
    <source>
        <dbReference type="Proteomes" id="UP001060170"/>
    </source>
</evidence>
<dbReference type="EMBL" id="CM045876">
    <property type="protein sequence ID" value="KAI7942710.1"/>
    <property type="molecule type" value="Genomic_DNA"/>
</dbReference>
<organism evidence="1 2">
    <name type="scientific">Puccinia striiformis f. sp. tritici</name>
    <dbReference type="NCBI Taxonomy" id="168172"/>
    <lineage>
        <taxon>Eukaryota</taxon>
        <taxon>Fungi</taxon>
        <taxon>Dikarya</taxon>
        <taxon>Basidiomycota</taxon>
        <taxon>Pucciniomycotina</taxon>
        <taxon>Pucciniomycetes</taxon>
        <taxon>Pucciniales</taxon>
        <taxon>Pucciniaceae</taxon>
        <taxon>Puccinia</taxon>
    </lineage>
</organism>
<evidence type="ECO:0000313" key="1">
    <source>
        <dbReference type="EMBL" id="KAI7942710.1"/>
    </source>
</evidence>
<accession>A0ACC0E2W9</accession>
<reference evidence="2" key="2">
    <citation type="journal article" date="2018" name="Mol. Plant Microbe Interact.">
        <title>Genome sequence resources for the wheat stripe rust pathogen (Puccinia striiformis f. sp. tritici) and the barley stripe rust pathogen (Puccinia striiformis f. sp. hordei).</title>
        <authorList>
            <person name="Xia C."/>
            <person name="Wang M."/>
            <person name="Yin C."/>
            <person name="Cornejo O.E."/>
            <person name="Hulbert S.H."/>
            <person name="Chen X."/>
        </authorList>
    </citation>
    <scope>NUCLEOTIDE SEQUENCE [LARGE SCALE GENOMIC DNA]</scope>
    <source>
        <strain evidence="2">93-210</strain>
    </source>
</reference>
<reference evidence="1 2" key="3">
    <citation type="journal article" date="2022" name="Microbiol. Spectr.">
        <title>Folding features and dynamics of 3D genome architecture in plant fungal pathogens.</title>
        <authorList>
            <person name="Xia C."/>
        </authorList>
    </citation>
    <scope>NUCLEOTIDE SEQUENCE [LARGE SCALE GENOMIC DNA]</scope>
    <source>
        <strain evidence="1 2">93-210</strain>
    </source>
</reference>
<reference evidence="2" key="1">
    <citation type="journal article" date="2018" name="BMC Genomics">
        <title>Genomic insights into host adaptation between the wheat stripe rust pathogen (Puccinia striiformis f. sp. tritici) and the barley stripe rust pathogen (Puccinia striiformis f. sp. hordei).</title>
        <authorList>
            <person name="Xia C."/>
            <person name="Wang M."/>
            <person name="Yin C."/>
            <person name="Cornejo O.E."/>
            <person name="Hulbert S.H."/>
            <person name="Chen X."/>
        </authorList>
    </citation>
    <scope>NUCLEOTIDE SEQUENCE [LARGE SCALE GENOMIC DNA]</scope>
    <source>
        <strain evidence="2">93-210</strain>
    </source>
</reference>
<dbReference type="Proteomes" id="UP001060170">
    <property type="component" value="Chromosome 12"/>
</dbReference>
<gene>
    <name evidence="1" type="ORF">MJO28_012737</name>
</gene>
<sequence length="30" mass="3651">MMTTMLIDHIYLLDSILFRPQRTKSSARRR</sequence>